<protein>
    <submittedName>
        <fullName evidence="3">Helix-turn-helix transcriptional regulator</fullName>
    </submittedName>
</protein>
<dbReference type="Proteomes" id="UP000500741">
    <property type="component" value="Chromosome"/>
</dbReference>
<dbReference type="SUPFAM" id="SSF47413">
    <property type="entry name" value="lambda repressor-like DNA-binding domains"/>
    <property type="match status" value="1"/>
</dbReference>
<evidence type="ECO:0000313" key="3">
    <source>
        <dbReference type="EMBL" id="QIL49880.1"/>
    </source>
</evidence>
<keyword evidence="1" id="KW-0238">DNA-binding</keyword>
<dbReference type="KEGG" id="wco:G7084_00200"/>
<evidence type="ECO:0000259" key="2">
    <source>
        <dbReference type="PROSITE" id="PS50943"/>
    </source>
</evidence>
<dbReference type="EMBL" id="CP049888">
    <property type="protein sequence ID" value="QIL49880.1"/>
    <property type="molecule type" value="Genomic_DNA"/>
</dbReference>
<dbReference type="GO" id="GO:0003677">
    <property type="term" value="F:DNA binding"/>
    <property type="evidence" value="ECO:0007669"/>
    <property type="project" value="UniProtKB-KW"/>
</dbReference>
<dbReference type="PANTHER" id="PTHR46558">
    <property type="entry name" value="TRACRIPTIONAL REGULATORY PROTEIN-RELATED-RELATED"/>
    <property type="match status" value="1"/>
</dbReference>
<dbReference type="Gene3D" id="1.10.260.40">
    <property type="entry name" value="lambda repressor-like DNA-binding domains"/>
    <property type="match status" value="1"/>
</dbReference>
<dbReference type="RefSeq" id="WP_166008940.1">
    <property type="nucleotide sequence ID" value="NZ_CP049888.1"/>
</dbReference>
<evidence type="ECO:0000313" key="4">
    <source>
        <dbReference type="Proteomes" id="UP000500741"/>
    </source>
</evidence>
<dbReference type="Pfam" id="PF01381">
    <property type="entry name" value="HTH_3"/>
    <property type="match status" value="1"/>
</dbReference>
<name>A0A6G8AY25_9LACO</name>
<keyword evidence="4" id="KW-1185">Reference proteome</keyword>
<dbReference type="PROSITE" id="PS50943">
    <property type="entry name" value="HTH_CROC1"/>
    <property type="match status" value="1"/>
</dbReference>
<gene>
    <name evidence="3" type="ORF">G7084_00200</name>
</gene>
<organism evidence="3 4">
    <name type="scientific">Weissella coleopterorum</name>
    <dbReference type="NCBI Taxonomy" id="2714949"/>
    <lineage>
        <taxon>Bacteria</taxon>
        <taxon>Bacillati</taxon>
        <taxon>Bacillota</taxon>
        <taxon>Bacilli</taxon>
        <taxon>Lactobacillales</taxon>
        <taxon>Lactobacillaceae</taxon>
        <taxon>Weissella</taxon>
    </lineage>
</organism>
<dbReference type="InterPro" id="IPR001387">
    <property type="entry name" value="Cro/C1-type_HTH"/>
</dbReference>
<dbReference type="PANTHER" id="PTHR46558:SF11">
    <property type="entry name" value="HTH-TYPE TRANSCRIPTIONAL REGULATOR XRE"/>
    <property type="match status" value="1"/>
</dbReference>
<dbReference type="CDD" id="cd00093">
    <property type="entry name" value="HTH_XRE"/>
    <property type="match status" value="1"/>
</dbReference>
<evidence type="ECO:0000256" key="1">
    <source>
        <dbReference type="ARBA" id="ARBA00023125"/>
    </source>
</evidence>
<dbReference type="InterPro" id="IPR010982">
    <property type="entry name" value="Lambda_DNA-bd_dom_sf"/>
</dbReference>
<proteinExistence type="predicted"/>
<dbReference type="SMART" id="SM00530">
    <property type="entry name" value="HTH_XRE"/>
    <property type="match status" value="1"/>
</dbReference>
<feature type="domain" description="HTH cro/C1-type" evidence="2">
    <location>
        <begin position="4"/>
        <end position="58"/>
    </location>
</feature>
<sequence>MNRIRRMRADNNISLEYLGLVVNESRATINNWELGKTEPNAEIWHKLAQYFDVTIGYLMGYEEEKDNFIYLNEVFSGIVRDMRKNPNADVMIVLEGKPIYNNAQGFVDAYLHPELVKITKL</sequence>
<dbReference type="AlphaFoldDB" id="A0A6G8AY25"/>
<accession>A0A6G8AY25</accession>
<reference evidence="3 4" key="1">
    <citation type="submission" date="2020-03" db="EMBL/GenBank/DDBJ databases">
        <title>Weissella sp. nov., isolated from Cybister lewisianus.</title>
        <authorList>
            <person name="Hyun D.-W."/>
            <person name="Bae J.-W."/>
        </authorList>
    </citation>
    <scope>NUCLEOTIDE SEQUENCE [LARGE SCALE GENOMIC DNA]</scope>
    <source>
        <strain evidence="3 4">HDW19</strain>
    </source>
</reference>